<dbReference type="PIRSF" id="PIRSF002741">
    <property type="entry name" value="MppA"/>
    <property type="match status" value="1"/>
</dbReference>
<gene>
    <name evidence="6" type="ORF">SAMN05216258_103274</name>
</gene>
<dbReference type="CDD" id="cd08517">
    <property type="entry name" value="PBP2_NikA_DppA_OppA_like_13"/>
    <property type="match status" value="1"/>
</dbReference>
<dbReference type="Proteomes" id="UP000199377">
    <property type="component" value="Unassembled WGS sequence"/>
</dbReference>
<dbReference type="OrthoDB" id="9803988at2"/>
<dbReference type="InterPro" id="IPR030678">
    <property type="entry name" value="Peptide/Ni-bd"/>
</dbReference>
<dbReference type="PROSITE" id="PS51318">
    <property type="entry name" value="TAT"/>
    <property type="match status" value="1"/>
</dbReference>
<organism evidence="6 7">
    <name type="scientific">Albimonas pacifica</name>
    <dbReference type="NCBI Taxonomy" id="1114924"/>
    <lineage>
        <taxon>Bacteria</taxon>
        <taxon>Pseudomonadati</taxon>
        <taxon>Pseudomonadota</taxon>
        <taxon>Alphaproteobacteria</taxon>
        <taxon>Rhodobacterales</taxon>
        <taxon>Paracoccaceae</taxon>
        <taxon>Albimonas</taxon>
    </lineage>
</organism>
<feature type="signal peptide" evidence="4">
    <location>
        <begin position="1"/>
        <end position="26"/>
    </location>
</feature>
<evidence type="ECO:0000256" key="2">
    <source>
        <dbReference type="ARBA" id="ARBA00005695"/>
    </source>
</evidence>
<dbReference type="InterPro" id="IPR006311">
    <property type="entry name" value="TAT_signal"/>
</dbReference>
<evidence type="ECO:0000313" key="6">
    <source>
        <dbReference type="EMBL" id="SFH96154.1"/>
    </source>
</evidence>
<comment type="similarity">
    <text evidence="2">Belongs to the bacterial solute-binding protein 5 family.</text>
</comment>
<comment type="subcellular location">
    <subcellularLocation>
        <location evidence="1">Periplasm</location>
    </subcellularLocation>
</comment>
<dbReference type="AlphaFoldDB" id="A0A1I3EB20"/>
<proteinExistence type="inferred from homology"/>
<evidence type="ECO:0000256" key="1">
    <source>
        <dbReference type="ARBA" id="ARBA00004418"/>
    </source>
</evidence>
<dbReference type="Pfam" id="PF00496">
    <property type="entry name" value="SBP_bac_5"/>
    <property type="match status" value="1"/>
</dbReference>
<protein>
    <submittedName>
        <fullName evidence="6">Peptide/nickel transport system substrate-binding protein</fullName>
    </submittedName>
</protein>
<evidence type="ECO:0000313" key="7">
    <source>
        <dbReference type="Proteomes" id="UP000199377"/>
    </source>
</evidence>
<keyword evidence="7" id="KW-1185">Reference proteome</keyword>
<keyword evidence="3 4" id="KW-0732">Signal</keyword>
<dbReference type="PANTHER" id="PTHR30290">
    <property type="entry name" value="PERIPLASMIC BINDING COMPONENT OF ABC TRANSPORTER"/>
    <property type="match status" value="1"/>
</dbReference>
<dbReference type="STRING" id="1114924.SAMN05216258_103274"/>
<feature type="domain" description="Solute-binding protein family 5" evidence="5">
    <location>
        <begin position="73"/>
        <end position="425"/>
    </location>
</feature>
<dbReference type="PANTHER" id="PTHR30290:SF38">
    <property type="entry name" value="D,D-DIPEPTIDE-BINDING PERIPLASMIC PROTEIN DDPA-RELATED"/>
    <property type="match status" value="1"/>
</dbReference>
<feature type="chain" id="PRO_5011509940" evidence="4">
    <location>
        <begin position="27"/>
        <end position="526"/>
    </location>
</feature>
<dbReference type="GO" id="GO:1904680">
    <property type="term" value="F:peptide transmembrane transporter activity"/>
    <property type="evidence" value="ECO:0007669"/>
    <property type="project" value="TreeGrafter"/>
</dbReference>
<name>A0A1I3EB20_9RHOB</name>
<dbReference type="RefSeq" id="WP_092859061.1">
    <property type="nucleotide sequence ID" value="NZ_FOQH01000003.1"/>
</dbReference>
<evidence type="ECO:0000256" key="3">
    <source>
        <dbReference type="ARBA" id="ARBA00022729"/>
    </source>
</evidence>
<dbReference type="Gene3D" id="3.10.105.10">
    <property type="entry name" value="Dipeptide-binding Protein, Domain 3"/>
    <property type="match status" value="1"/>
</dbReference>
<evidence type="ECO:0000256" key="4">
    <source>
        <dbReference type="SAM" id="SignalP"/>
    </source>
</evidence>
<dbReference type="GO" id="GO:0030288">
    <property type="term" value="C:outer membrane-bounded periplasmic space"/>
    <property type="evidence" value="ECO:0007669"/>
    <property type="project" value="UniProtKB-ARBA"/>
</dbReference>
<dbReference type="InterPro" id="IPR039424">
    <property type="entry name" value="SBP_5"/>
</dbReference>
<dbReference type="Gene3D" id="3.40.190.10">
    <property type="entry name" value="Periplasmic binding protein-like II"/>
    <property type="match status" value="1"/>
</dbReference>
<accession>A0A1I3EB20</accession>
<dbReference type="GO" id="GO:0015833">
    <property type="term" value="P:peptide transport"/>
    <property type="evidence" value="ECO:0007669"/>
    <property type="project" value="TreeGrafter"/>
</dbReference>
<dbReference type="GO" id="GO:0043190">
    <property type="term" value="C:ATP-binding cassette (ABC) transporter complex"/>
    <property type="evidence" value="ECO:0007669"/>
    <property type="project" value="InterPro"/>
</dbReference>
<reference evidence="6 7" key="1">
    <citation type="submission" date="2016-10" db="EMBL/GenBank/DDBJ databases">
        <authorList>
            <person name="de Groot N.N."/>
        </authorList>
    </citation>
    <scope>NUCLEOTIDE SEQUENCE [LARGE SCALE GENOMIC DNA]</scope>
    <source>
        <strain evidence="6 7">CGMCC 1.11030</strain>
    </source>
</reference>
<evidence type="ECO:0000259" key="5">
    <source>
        <dbReference type="Pfam" id="PF00496"/>
    </source>
</evidence>
<dbReference type="InterPro" id="IPR000914">
    <property type="entry name" value="SBP_5_dom"/>
</dbReference>
<sequence>MSITRRTLIATAASLALAMGLQPAAAQTPGGDLVMISTQTPRHLNPTVQSGIATAVPGTQIFASPLRMDENWQPQPYLAKSWEWADDGLSLTLHLVEGARFHDGEPITSADVAFSIETIKANHPFKTMFAPVESIETPDDLTAVIRLSQPHPALILALSGALCPIIPEHVYGDGQDVASHPANAAPVGSGPFKLESFAPGEQITLVKNEDFFIEGRPYLDRIIIRLVRDTSAALLSMEAGDADIFPFLTTSQGISRLTDADGIEVTDQGYAAVGPINWLAFNMRSGPLAEKKVRQAIGYAIDRNFVTKALMRGVSAPQRSPIVESSPFFNADIPAYDFDLDKANALLDEAGFPMQGDQRFALTVDYIPGNDEQQRNVAEYLRSALGKVGIGIEVRTSADFPTWAQRVAAGDFEMTMDSVFNWGDPVIGVHRTYLTDNIRPVIWSNTQGYSNPKVDEILAAAAVELDEAKRKALYDEFQMIVGEDLPVYWINTLPYHTAYDARLGNVPVSIWGPMQSMDEVYWTEAR</sequence>
<dbReference type="SUPFAM" id="SSF53850">
    <property type="entry name" value="Periplasmic binding protein-like II"/>
    <property type="match status" value="1"/>
</dbReference>
<dbReference type="EMBL" id="FOQH01000003">
    <property type="protein sequence ID" value="SFH96154.1"/>
    <property type="molecule type" value="Genomic_DNA"/>
</dbReference>